<evidence type="ECO:0000259" key="4">
    <source>
        <dbReference type="Pfam" id="PF00389"/>
    </source>
</evidence>
<protein>
    <submittedName>
        <fullName evidence="6">2-hydroxyacid dehydrogenase</fullName>
    </submittedName>
</protein>
<comment type="caution">
    <text evidence="6">The sequence shown here is derived from an EMBL/GenBank/DDBJ whole genome shotgun (WGS) entry which is preliminary data.</text>
</comment>
<dbReference type="PANTHER" id="PTHR42938:SF9">
    <property type="entry name" value="FORMATE DEHYDROGENASE 1"/>
    <property type="match status" value="1"/>
</dbReference>
<dbReference type="Pfam" id="PF00389">
    <property type="entry name" value="2-Hacid_dh"/>
    <property type="match status" value="1"/>
</dbReference>
<organism evidence="6 7">
    <name type="scientific">Jatrophihabitans lederbergiae</name>
    <dbReference type="NCBI Taxonomy" id="3075547"/>
    <lineage>
        <taxon>Bacteria</taxon>
        <taxon>Bacillati</taxon>
        <taxon>Actinomycetota</taxon>
        <taxon>Actinomycetes</taxon>
        <taxon>Jatrophihabitantales</taxon>
        <taxon>Jatrophihabitantaceae</taxon>
        <taxon>Jatrophihabitans</taxon>
    </lineage>
</organism>
<proteinExistence type="inferred from homology"/>
<feature type="domain" description="D-isomer specific 2-hydroxyacid dehydrogenase catalytic" evidence="4">
    <location>
        <begin position="59"/>
        <end position="345"/>
    </location>
</feature>
<evidence type="ECO:0000313" key="6">
    <source>
        <dbReference type="EMBL" id="MDT0263747.1"/>
    </source>
</evidence>
<sequence>MTTAAQPRRVLCAGDRFITADSLAAEATAAFGPATEIIRHASAWPDVPFRVVDGVREAAGDPTELAALASDAHVILTHLAPITAGLFQAAPALQVVGITRGGPVNVDLATATAHGVPVVFLPGRNLGAVAEFVIGAMISLTRSVPAASRGLAAGHWDSKYFRYELTGPELRAATVGLVGLGAVGARVAQLLTGFGGRVLAYDPYADPTTVQALGVELVPLAFLLGESDIVSVHARLSEETRKMFDADTFARMRPGARFINTARGELVDQAALLAALDTGHLAGAALDVFDPEPPQASDPLLGRPDVLLTPHLAGASRQVATESVQRVTAEVAAFLDTGVLQHCANPDWQARSRHRS</sequence>
<dbReference type="PANTHER" id="PTHR42938">
    <property type="entry name" value="FORMATE DEHYDROGENASE 1"/>
    <property type="match status" value="1"/>
</dbReference>
<dbReference type="Proteomes" id="UP001183176">
    <property type="component" value="Unassembled WGS sequence"/>
</dbReference>
<dbReference type="InterPro" id="IPR006139">
    <property type="entry name" value="D-isomer_2_OHA_DH_cat_dom"/>
</dbReference>
<comment type="similarity">
    <text evidence="1 3">Belongs to the D-isomer specific 2-hydroxyacid dehydrogenase family.</text>
</comment>
<dbReference type="Gene3D" id="3.40.50.720">
    <property type="entry name" value="NAD(P)-binding Rossmann-like Domain"/>
    <property type="match status" value="2"/>
</dbReference>
<dbReference type="SUPFAM" id="SSF51735">
    <property type="entry name" value="NAD(P)-binding Rossmann-fold domains"/>
    <property type="match status" value="1"/>
</dbReference>
<dbReference type="PROSITE" id="PS00671">
    <property type="entry name" value="D_2_HYDROXYACID_DH_3"/>
    <property type="match status" value="1"/>
</dbReference>
<feature type="domain" description="D-isomer specific 2-hydroxyacid dehydrogenase NAD-binding" evidence="5">
    <location>
        <begin position="135"/>
        <end position="313"/>
    </location>
</feature>
<evidence type="ECO:0000313" key="7">
    <source>
        <dbReference type="Proteomes" id="UP001183176"/>
    </source>
</evidence>
<dbReference type="InterPro" id="IPR036291">
    <property type="entry name" value="NAD(P)-bd_dom_sf"/>
</dbReference>
<dbReference type="EMBL" id="JAVREH010000050">
    <property type="protein sequence ID" value="MDT0263747.1"/>
    <property type="molecule type" value="Genomic_DNA"/>
</dbReference>
<keyword evidence="7" id="KW-1185">Reference proteome</keyword>
<evidence type="ECO:0000256" key="1">
    <source>
        <dbReference type="ARBA" id="ARBA00005854"/>
    </source>
</evidence>
<keyword evidence="2 3" id="KW-0560">Oxidoreductase</keyword>
<dbReference type="SUPFAM" id="SSF52283">
    <property type="entry name" value="Formate/glycerate dehydrogenase catalytic domain-like"/>
    <property type="match status" value="1"/>
</dbReference>
<gene>
    <name evidence="6" type="ORF">RM423_20440</name>
</gene>
<dbReference type="Pfam" id="PF02826">
    <property type="entry name" value="2-Hacid_dh_C"/>
    <property type="match status" value="1"/>
</dbReference>
<evidence type="ECO:0000259" key="5">
    <source>
        <dbReference type="Pfam" id="PF02826"/>
    </source>
</evidence>
<evidence type="ECO:0000256" key="2">
    <source>
        <dbReference type="ARBA" id="ARBA00023002"/>
    </source>
</evidence>
<name>A0ABU2JFH4_9ACTN</name>
<dbReference type="RefSeq" id="WP_311424891.1">
    <property type="nucleotide sequence ID" value="NZ_JAVREH010000050.1"/>
</dbReference>
<dbReference type="CDD" id="cd12171">
    <property type="entry name" value="2-Hacid_dh_10"/>
    <property type="match status" value="1"/>
</dbReference>
<dbReference type="InterPro" id="IPR029753">
    <property type="entry name" value="D-isomer_DH_CS"/>
</dbReference>
<dbReference type="InterPro" id="IPR006140">
    <property type="entry name" value="D-isomer_DH_NAD-bd"/>
</dbReference>
<reference evidence="7" key="1">
    <citation type="submission" date="2023-07" db="EMBL/GenBank/DDBJ databases">
        <title>30 novel species of actinomycetes from the DSMZ collection.</title>
        <authorList>
            <person name="Nouioui I."/>
        </authorList>
    </citation>
    <scope>NUCLEOTIDE SEQUENCE [LARGE SCALE GENOMIC DNA]</scope>
    <source>
        <strain evidence="7">DSM 44399</strain>
    </source>
</reference>
<evidence type="ECO:0000256" key="3">
    <source>
        <dbReference type="RuleBase" id="RU003719"/>
    </source>
</evidence>
<accession>A0ABU2JFH4</accession>